<feature type="domain" description="CBM20" evidence="7">
    <location>
        <begin position="668"/>
        <end position="770"/>
    </location>
</feature>
<dbReference type="InterPro" id="IPR002044">
    <property type="entry name" value="CBM20"/>
</dbReference>
<gene>
    <name evidence="8" type="ORF">KL86CLO1_10902</name>
</gene>
<protein>
    <recommendedName>
        <fullName evidence="7">CBM20 domain-containing protein</fullName>
    </recommendedName>
</protein>
<evidence type="ECO:0000256" key="2">
    <source>
        <dbReference type="ARBA" id="ARBA00008061"/>
    </source>
</evidence>
<name>A0A212JDA0_9FIRM</name>
<keyword evidence="5" id="KW-0106">Calcium</keyword>
<dbReference type="GO" id="GO:2001070">
    <property type="term" value="F:starch binding"/>
    <property type="evidence" value="ECO:0007669"/>
    <property type="project" value="InterPro"/>
</dbReference>
<evidence type="ECO:0000256" key="3">
    <source>
        <dbReference type="ARBA" id="ARBA00022723"/>
    </source>
</evidence>
<dbReference type="InterPro" id="IPR013780">
    <property type="entry name" value="Glyco_hydro_b"/>
</dbReference>
<dbReference type="AlphaFoldDB" id="A0A212JDA0"/>
<dbReference type="PROSITE" id="PS51166">
    <property type="entry name" value="CBM20"/>
    <property type="match status" value="2"/>
</dbReference>
<evidence type="ECO:0000259" key="7">
    <source>
        <dbReference type="PROSITE" id="PS51166"/>
    </source>
</evidence>
<evidence type="ECO:0000313" key="8">
    <source>
        <dbReference type="EMBL" id="SBV97372.1"/>
    </source>
</evidence>
<evidence type="ECO:0000256" key="6">
    <source>
        <dbReference type="SAM" id="SignalP"/>
    </source>
</evidence>
<dbReference type="InterPro" id="IPR013783">
    <property type="entry name" value="Ig-like_fold"/>
</dbReference>
<dbReference type="PANTHER" id="PTHR10357">
    <property type="entry name" value="ALPHA-AMYLASE FAMILY MEMBER"/>
    <property type="match status" value="1"/>
</dbReference>
<evidence type="ECO:0000256" key="5">
    <source>
        <dbReference type="ARBA" id="ARBA00022837"/>
    </source>
</evidence>
<feature type="signal peptide" evidence="6">
    <location>
        <begin position="1"/>
        <end position="29"/>
    </location>
</feature>
<feature type="domain" description="CBM20" evidence="7">
    <location>
        <begin position="566"/>
        <end position="670"/>
    </location>
</feature>
<dbReference type="PANTHER" id="PTHR10357:SF215">
    <property type="entry name" value="ALPHA-AMYLASE 1"/>
    <property type="match status" value="1"/>
</dbReference>
<dbReference type="Pfam" id="PF00686">
    <property type="entry name" value="CBM_20"/>
    <property type="match status" value="2"/>
</dbReference>
<organism evidence="8">
    <name type="scientific">uncultured Eubacteriales bacterium</name>
    <dbReference type="NCBI Taxonomy" id="172733"/>
    <lineage>
        <taxon>Bacteria</taxon>
        <taxon>Bacillati</taxon>
        <taxon>Bacillota</taxon>
        <taxon>Clostridia</taxon>
        <taxon>Eubacteriales</taxon>
        <taxon>environmental samples</taxon>
    </lineage>
</organism>
<keyword evidence="4 6" id="KW-0732">Signal</keyword>
<dbReference type="Gene3D" id="3.20.20.80">
    <property type="entry name" value="Glycosidases"/>
    <property type="match status" value="1"/>
</dbReference>
<dbReference type="InterPro" id="IPR013784">
    <property type="entry name" value="Carb-bd-like_fold"/>
</dbReference>
<dbReference type="SUPFAM" id="SSF51445">
    <property type="entry name" value="(Trans)glycosidases"/>
    <property type="match status" value="1"/>
</dbReference>
<dbReference type="GO" id="GO:0005975">
    <property type="term" value="P:carbohydrate metabolic process"/>
    <property type="evidence" value="ECO:0007669"/>
    <property type="project" value="InterPro"/>
</dbReference>
<dbReference type="InterPro" id="IPR006047">
    <property type="entry name" value="GH13_cat_dom"/>
</dbReference>
<dbReference type="SMART" id="SM01065">
    <property type="entry name" value="CBM_2"/>
    <property type="match status" value="2"/>
</dbReference>
<proteinExistence type="inferred from homology"/>
<feature type="chain" id="PRO_5012510322" description="CBM20 domain-containing protein" evidence="6">
    <location>
        <begin position="30"/>
        <end position="770"/>
    </location>
</feature>
<evidence type="ECO:0000256" key="1">
    <source>
        <dbReference type="ARBA" id="ARBA00001913"/>
    </source>
</evidence>
<dbReference type="EMBL" id="FLUN01000001">
    <property type="protein sequence ID" value="SBV97372.1"/>
    <property type="molecule type" value="Genomic_DNA"/>
</dbReference>
<dbReference type="InterPro" id="IPR017853">
    <property type="entry name" value="GH"/>
</dbReference>
<dbReference type="Gene3D" id="2.60.40.10">
    <property type="entry name" value="Immunoglobulins"/>
    <property type="match status" value="2"/>
</dbReference>
<dbReference type="Gene3D" id="2.60.40.1180">
    <property type="entry name" value="Golgi alpha-mannosidase II"/>
    <property type="match status" value="1"/>
</dbReference>
<dbReference type="SMART" id="SM00642">
    <property type="entry name" value="Aamy"/>
    <property type="match status" value="1"/>
</dbReference>
<evidence type="ECO:0000256" key="4">
    <source>
        <dbReference type="ARBA" id="ARBA00022729"/>
    </source>
</evidence>
<keyword evidence="3" id="KW-0479">Metal-binding</keyword>
<reference evidence="8" key="1">
    <citation type="submission" date="2016-04" db="EMBL/GenBank/DDBJ databases">
        <authorList>
            <person name="Evans L.H."/>
            <person name="Alamgir A."/>
            <person name="Owens N."/>
            <person name="Weber N.D."/>
            <person name="Virtaneva K."/>
            <person name="Barbian K."/>
            <person name="Babar A."/>
            <person name="Rosenke K."/>
        </authorList>
    </citation>
    <scope>NUCLEOTIDE SEQUENCE</scope>
    <source>
        <strain evidence="8">86</strain>
    </source>
</reference>
<dbReference type="GO" id="GO:0046872">
    <property type="term" value="F:metal ion binding"/>
    <property type="evidence" value="ECO:0007669"/>
    <property type="project" value="UniProtKB-KW"/>
</dbReference>
<comment type="cofactor">
    <cofactor evidence="1">
        <name>Ca(2+)</name>
        <dbReference type="ChEBI" id="CHEBI:29108"/>
    </cofactor>
</comment>
<dbReference type="Pfam" id="PF00128">
    <property type="entry name" value="Alpha-amylase"/>
    <property type="match status" value="2"/>
</dbReference>
<accession>A0A212JDA0</accession>
<comment type="similarity">
    <text evidence="2">Belongs to the glycosyl hydrolase 13 family.</text>
</comment>
<sequence length="770" mass="84942">MKKRSVKRLLSFATCVIMLFSLVPQGVLATETTTTTSTLSLQGERIYQIMTDRFYDGDSTNNATGEALRYQEVTAEDMRYMKGGDWQGIIDKLPYIKGMGYTAIWISPVMDPQLWSVPDDAGVQGPTAYHGYHIYDPYRASRYFGAEDPQDSKEKLKELVDACHEEGIKVIFDVVPNHVGDYLKGVGSNAQYSTATSYKAGTQLQPVAPFNNVSWYHNLGPIDWDNEHPHNAWSTQMLEDHDLGELDDIDFDVPAAKQAVFDSIKYWYDYTGADAARVDAAKCMYPEDIHDLQSYLNVPTFGENFDMHTDFVSQWVGDNGEVGMLDFPLFQAMVDAFAHGSDFNNQSFSIKSVLDQDYLYGDNANEMVVFLDNHDRNRFLTEAGGDVAKLQNALTFLFTVRGVPVVFQGTEQNRGNMYDDLMYGMADSWNRWSMVEKSANGTVLHDYFNTSTDSYQLVAQLNGLKETYPALSYGTQREMWASPNLYAFSRRIDSGTNAGEELICAFNNSAGKQNAFMSIRAESSIQPGTVLENVFDASDRITVSQSRKIAVSLNGNSNKIYKVSANQTKTTVPVTFNIQNATTAYGQNIYIAGNVAALGNWDTSKAAGPAACPAYPNWSVTVNLPVGQAIQFKAIKRDVGAVEWESTGNRTYTVPANGGALSFKWSTTGETQLVPVQFTVKNASTLWGENIYIAGNVAELGSWSADLAAGPALCPNYPDWTVFIDVPAGQVIEWKALKKGSSTTTVWQSGGNNSFTAPTTGVGTATTMWS</sequence>
<dbReference type="SUPFAM" id="SSF49452">
    <property type="entry name" value="Starch-binding domain-like"/>
    <property type="match status" value="2"/>
</dbReference>